<keyword evidence="4" id="KW-0614">Plasmid</keyword>
<dbReference type="GO" id="GO:0003677">
    <property type="term" value="F:DNA binding"/>
    <property type="evidence" value="ECO:0007669"/>
    <property type="project" value="InterPro"/>
</dbReference>
<dbReference type="InterPro" id="IPR011856">
    <property type="entry name" value="tRNA_endonuc-like_dom_sf"/>
</dbReference>
<protein>
    <submittedName>
        <fullName evidence="4">DNA topoisomerase 1</fullName>
        <ecNumber evidence="4">5.6.2.1</ecNumber>
    </submittedName>
</protein>
<keyword evidence="4" id="KW-0413">Isomerase</keyword>
<dbReference type="GO" id="GO:0003917">
    <property type="term" value="F:DNA topoisomerase type I (single strand cut, ATP-independent) activity"/>
    <property type="evidence" value="ECO:0007669"/>
    <property type="project" value="UniProtKB-EC"/>
</dbReference>
<dbReference type="SUPFAM" id="SSF57783">
    <property type="entry name" value="Zinc beta-ribbon"/>
    <property type="match status" value="1"/>
</dbReference>
<dbReference type="Gene3D" id="3.40.1350.10">
    <property type="match status" value="1"/>
</dbReference>
<dbReference type="Pfam" id="PF04471">
    <property type="entry name" value="Mrr_cat"/>
    <property type="match status" value="1"/>
</dbReference>
<reference evidence="4" key="1">
    <citation type="submission" date="2016-04" db="EMBL/GenBank/DDBJ databases">
        <title>Sequencing of conjugative plasmid pWBG637.</title>
        <authorList>
            <person name="Ramsay J.P."/>
        </authorList>
    </citation>
    <scope>NUCLEOTIDE SEQUENCE</scope>
    <source>
        <strain evidence="4">WBG1024</strain>
        <plasmid evidence="4">pWBG637</plasmid>
    </source>
</reference>
<accession>A0A1B3ISX7</accession>
<dbReference type="RefSeq" id="WP_050960819.1">
    <property type="nucleotide sequence ID" value="NZ_AP024739.1"/>
</dbReference>
<sequence>MTEINIYNILLLIFMLVIAYKLMPVIYRFIKKKKIQALYRRAHIIDIDKMDGIEFEYYLEALFLKLKYKPSVTKASRDYGADLILKKENKKIVVQAKRSNSKIGIKAVQEIYTAQRFYNADEAWLVTNSFYTKSAVELGKACDVVMKDRTSLSKWIISINPDFSNNEKCPRCNHKLVVRTGKNGQFLGCSNYPNCKYTKNI</sequence>
<gene>
    <name evidence="4" type="primary">topA</name>
    <name evidence="4" type="ORF">pWBG637_00041</name>
</gene>
<evidence type="ECO:0000259" key="2">
    <source>
        <dbReference type="Pfam" id="PF01396"/>
    </source>
</evidence>
<name>A0A1B3ISX7_STAAU</name>
<dbReference type="InterPro" id="IPR052906">
    <property type="entry name" value="Type_IV_Methyl-Rstrct_Enzyme"/>
</dbReference>
<evidence type="ECO:0000256" key="1">
    <source>
        <dbReference type="SAM" id="Phobius"/>
    </source>
</evidence>
<keyword evidence="1" id="KW-0812">Transmembrane</keyword>
<evidence type="ECO:0000259" key="3">
    <source>
        <dbReference type="Pfam" id="PF04471"/>
    </source>
</evidence>
<dbReference type="Pfam" id="PF01396">
    <property type="entry name" value="Zn_ribbon_Top1"/>
    <property type="match status" value="1"/>
</dbReference>
<dbReference type="PANTHER" id="PTHR30015">
    <property type="entry name" value="MRR RESTRICTION SYSTEM PROTEIN"/>
    <property type="match status" value="1"/>
</dbReference>
<dbReference type="InterPro" id="IPR011335">
    <property type="entry name" value="Restrct_endonuc-II-like"/>
</dbReference>
<dbReference type="EC" id="5.6.2.1" evidence="4"/>
<dbReference type="GO" id="GO:0009307">
    <property type="term" value="P:DNA restriction-modification system"/>
    <property type="evidence" value="ECO:0007669"/>
    <property type="project" value="InterPro"/>
</dbReference>
<dbReference type="AlphaFoldDB" id="A0A1B3ISX7"/>
<evidence type="ECO:0000313" key="4">
    <source>
        <dbReference type="EMBL" id="AOF44167.1"/>
    </source>
</evidence>
<feature type="domain" description="Restriction endonuclease type IV Mrr" evidence="3">
    <location>
        <begin position="47"/>
        <end position="156"/>
    </location>
</feature>
<dbReference type="GO" id="GO:0005694">
    <property type="term" value="C:chromosome"/>
    <property type="evidence" value="ECO:0007669"/>
    <property type="project" value="InterPro"/>
</dbReference>
<dbReference type="GO" id="GO:0006265">
    <property type="term" value="P:DNA topological change"/>
    <property type="evidence" value="ECO:0007669"/>
    <property type="project" value="InterPro"/>
</dbReference>
<feature type="domain" description="DNA topoisomerase type IA zn finger" evidence="2">
    <location>
        <begin position="167"/>
        <end position="201"/>
    </location>
</feature>
<feature type="transmembrane region" description="Helical" evidence="1">
    <location>
        <begin position="6"/>
        <end position="30"/>
    </location>
</feature>
<dbReference type="EMBL" id="KX086582">
    <property type="protein sequence ID" value="AOF44167.1"/>
    <property type="molecule type" value="Genomic_DNA"/>
</dbReference>
<dbReference type="InterPro" id="IPR007560">
    <property type="entry name" value="Restrct_endonuc_IV_Mrr"/>
</dbReference>
<dbReference type="Gene3D" id="3.30.65.10">
    <property type="entry name" value="Bacterial Topoisomerase I, domain 1"/>
    <property type="match status" value="1"/>
</dbReference>
<dbReference type="SUPFAM" id="SSF52980">
    <property type="entry name" value="Restriction endonuclease-like"/>
    <property type="match status" value="1"/>
</dbReference>
<proteinExistence type="predicted"/>
<keyword evidence="1" id="KW-0472">Membrane</keyword>
<dbReference type="InterPro" id="IPR013498">
    <property type="entry name" value="Topo_IA_Znf"/>
</dbReference>
<keyword evidence="1" id="KW-1133">Transmembrane helix</keyword>
<dbReference type="GO" id="GO:0015666">
    <property type="term" value="F:restriction endodeoxyribonuclease activity"/>
    <property type="evidence" value="ECO:0007669"/>
    <property type="project" value="TreeGrafter"/>
</dbReference>
<geneLocation type="plasmid" evidence="4">
    <name>pWBG637</name>
</geneLocation>
<dbReference type="PANTHER" id="PTHR30015:SF6">
    <property type="entry name" value="SLL1429 PROTEIN"/>
    <property type="match status" value="1"/>
</dbReference>
<organism evidence="4">
    <name type="scientific">Staphylococcus aureus</name>
    <dbReference type="NCBI Taxonomy" id="1280"/>
    <lineage>
        <taxon>Bacteria</taxon>
        <taxon>Bacillati</taxon>
        <taxon>Bacillota</taxon>
        <taxon>Bacilli</taxon>
        <taxon>Bacillales</taxon>
        <taxon>Staphylococcaceae</taxon>
        <taxon>Staphylococcus</taxon>
    </lineage>
</organism>